<dbReference type="AlphaFoldDB" id="A0A316WQ68"/>
<dbReference type="OrthoDB" id="1443527at2"/>
<gene>
    <name evidence="1" type="ORF">C1638_014570</name>
</gene>
<dbReference type="EMBL" id="PPEI02000004">
    <property type="protein sequence ID" value="PWN63289.1"/>
    <property type="molecule type" value="Genomic_DNA"/>
</dbReference>
<organism evidence="1 2">
    <name type="scientific">Chryseobacterium oncorhynchi</name>
    <dbReference type="NCBI Taxonomy" id="741074"/>
    <lineage>
        <taxon>Bacteria</taxon>
        <taxon>Pseudomonadati</taxon>
        <taxon>Bacteroidota</taxon>
        <taxon>Flavobacteriia</taxon>
        <taxon>Flavobacteriales</taxon>
        <taxon>Weeksellaceae</taxon>
        <taxon>Chryseobacterium group</taxon>
        <taxon>Chryseobacterium</taxon>
    </lineage>
</organism>
<dbReference type="RefSeq" id="WP_109622128.1">
    <property type="nucleotide sequence ID" value="NZ_PPEI02000004.1"/>
</dbReference>
<keyword evidence="2" id="KW-1185">Reference proteome</keyword>
<evidence type="ECO:0000313" key="1">
    <source>
        <dbReference type="EMBL" id="PWN63289.1"/>
    </source>
</evidence>
<protein>
    <recommendedName>
        <fullName evidence="3">PIN domain-containing protein</fullName>
    </recommendedName>
</protein>
<proteinExistence type="predicted"/>
<evidence type="ECO:0000313" key="2">
    <source>
        <dbReference type="Proteomes" id="UP000236182"/>
    </source>
</evidence>
<comment type="caution">
    <text evidence="1">The sequence shown here is derived from an EMBL/GenBank/DDBJ whole genome shotgun (WGS) entry which is preliminary data.</text>
</comment>
<accession>A0A316WQ68</accession>
<dbReference type="Proteomes" id="UP000236182">
    <property type="component" value="Unassembled WGS sequence"/>
</dbReference>
<reference evidence="1" key="1">
    <citation type="submission" date="2018-04" db="EMBL/GenBank/DDBJ databases">
        <title>Draft Genome Sequences of Chryseobacterium lactis NCTC11390T isolated from milk, Chryseobacterium oncorhynchi 701B-08T from rainbow trout, and Chryseobacterium viscerum 687B-08T from diseased fish.</title>
        <authorList>
            <person name="Jeong J.-J."/>
            <person name="Lee Y.J."/>
            <person name="Pathiraja D."/>
            <person name="Park B."/>
            <person name="Choi I.-G."/>
            <person name="Kim K.D."/>
        </authorList>
    </citation>
    <scope>NUCLEOTIDE SEQUENCE [LARGE SCALE GENOMIC DNA]</scope>
    <source>
        <strain evidence="1">701B-08</strain>
    </source>
</reference>
<name>A0A316WQ68_9FLAO</name>
<sequence>MCIIIDTNTLASVFDRESENHDSFAPVYNWIFTDKGKIVFGGTKYKAELKKSFRYLKLFGQLSRIRKTIEIDDDLVDNYQKELERKVVHRDFDDPHLVAILHISKCKLICTNEKRAVPYITNKDFYDKGFMPKIYSRKSNSSLLNNNNIANICQPCIKLNKQTVETFEKIIKETIKK</sequence>
<evidence type="ECO:0008006" key="3">
    <source>
        <dbReference type="Google" id="ProtNLM"/>
    </source>
</evidence>